<feature type="compositionally biased region" description="Polar residues" evidence="1">
    <location>
        <begin position="50"/>
        <end position="59"/>
    </location>
</feature>
<feature type="compositionally biased region" description="Low complexity" evidence="1">
    <location>
        <begin position="352"/>
        <end position="361"/>
    </location>
</feature>
<keyword evidence="3" id="KW-1185">Reference proteome</keyword>
<evidence type="ECO:0000313" key="2">
    <source>
        <dbReference type="EMBL" id="EMD40986.1"/>
    </source>
</evidence>
<feature type="compositionally biased region" description="Basic and acidic residues" evidence="1">
    <location>
        <begin position="302"/>
        <end position="311"/>
    </location>
</feature>
<dbReference type="Proteomes" id="UP000016930">
    <property type="component" value="Unassembled WGS sequence"/>
</dbReference>
<reference evidence="2 3" key="1">
    <citation type="journal article" date="2012" name="Proc. Natl. Acad. Sci. U.S.A.">
        <title>Comparative genomics of Ceriporiopsis subvermispora and Phanerochaete chrysosporium provide insight into selective ligninolysis.</title>
        <authorList>
            <person name="Fernandez-Fueyo E."/>
            <person name="Ruiz-Duenas F.J."/>
            <person name="Ferreira P."/>
            <person name="Floudas D."/>
            <person name="Hibbett D.S."/>
            <person name="Canessa P."/>
            <person name="Larrondo L.F."/>
            <person name="James T.Y."/>
            <person name="Seelenfreund D."/>
            <person name="Lobos S."/>
            <person name="Polanco R."/>
            <person name="Tello M."/>
            <person name="Honda Y."/>
            <person name="Watanabe T."/>
            <person name="Watanabe T."/>
            <person name="Ryu J.S."/>
            <person name="Kubicek C.P."/>
            <person name="Schmoll M."/>
            <person name="Gaskell J."/>
            <person name="Hammel K.E."/>
            <person name="St John F.J."/>
            <person name="Vanden Wymelenberg A."/>
            <person name="Sabat G."/>
            <person name="Splinter BonDurant S."/>
            <person name="Syed K."/>
            <person name="Yadav J.S."/>
            <person name="Doddapaneni H."/>
            <person name="Subramanian V."/>
            <person name="Lavin J.L."/>
            <person name="Oguiza J.A."/>
            <person name="Perez G."/>
            <person name="Pisabarro A.G."/>
            <person name="Ramirez L."/>
            <person name="Santoyo F."/>
            <person name="Master E."/>
            <person name="Coutinho P.M."/>
            <person name="Henrissat B."/>
            <person name="Lombard V."/>
            <person name="Magnuson J.K."/>
            <person name="Kuees U."/>
            <person name="Hori C."/>
            <person name="Igarashi K."/>
            <person name="Samejima M."/>
            <person name="Held B.W."/>
            <person name="Barry K.W."/>
            <person name="LaButti K.M."/>
            <person name="Lapidus A."/>
            <person name="Lindquist E.A."/>
            <person name="Lucas S.M."/>
            <person name="Riley R."/>
            <person name="Salamov A.A."/>
            <person name="Hoffmeister D."/>
            <person name="Schwenk D."/>
            <person name="Hadar Y."/>
            <person name="Yarden O."/>
            <person name="de Vries R.P."/>
            <person name="Wiebenga A."/>
            <person name="Stenlid J."/>
            <person name="Eastwood D."/>
            <person name="Grigoriev I.V."/>
            <person name="Berka R.M."/>
            <person name="Blanchette R.A."/>
            <person name="Kersten P."/>
            <person name="Martinez A.T."/>
            <person name="Vicuna R."/>
            <person name="Cullen D."/>
        </authorList>
    </citation>
    <scope>NUCLEOTIDE SEQUENCE [LARGE SCALE GENOMIC DNA]</scope>
    <source>
        <strain evidence="2 3">B</strain>
    </source>
</reference>
<name>M2RQ50_CERS8</name>
<feature type="region of interest" description="Disordered" evidence="1">
    <location>
        <begin position="114"/>
        <end position="552"/>
    </location>
</feature>
<feature type="compositionally biased region" description="Low complexity" evidence="1">
    <location>
        <begin position="459"/>
        <end position="472"/>
    </location>
</feature>
<feature type="compositionally biased region" description="Basic residues" evidence="1">
    <location>
        <begin position="275"/>
        <end position="284"/>
    </location>
</feature>
<feature type="compositionally biased region" description="Low complexity" evidence="1">
    <location>
        <begin position="485"/>
        <end position="500"/>
    </location>
</feature>
<feature type="compositionally biased region" description="Basic and acidic residues" evidence="1">
    <location>
        <begin position="389"/>
        <end position="405"/>
    </location>
</feature>
<dbReference type="STRING" id="914234.M2RQ50"/>
<feature type="compositionally biased region" description="Basic and acidic residues" evidence="1">
    <location>
        <begin position="190"/>
        <end position="199"/>
    </location>
</feature>
<dbReference type="OrthoDB" id="3267748at2759"/>
<organism evidence="2 3">
    <name type="scientific">Ceriporiopsis subvermispora (strain B)</name>
    <name type="common">White-rot fungus</name>
    <name type="synonym">Gelatoporia subvermispora</name>
    <dbReference type="NCBI Taxonomy" id="914234"/>
    <lineage>
        <taxon>Eukaryota</taxon>
        <taxon>Fungi</taxon>
        <taxon>Dikarya</taxon>
        <taxon>Basidiomycota</taxon>
        <taxon>Agaricomycotina</taxon>
        <taxon>Agaricomycetes</taxon>
        <taxon>Polyporales</taxon>
        <taxon>Gelatoporiaceae</taxon>
        <taxon>Gelatoporia</taxon>
    </lineage>
</organism>
<feature type="compositionally biased region" description="Acidic residues" evidence="1">
    <location>
        <begin position="473"/>
        <end position="484"/>
    </location>
</feature>
<feature type="region of interest" description="Disordered" evidence="1">
    <location>
        <begin position="1"/>
        <end position="101"/>
    </location>
</feature>
<accession>M2RQ50</accession>
<evidence type="ECO:0008006" key="4">
    <source>
        <dbReference type="Google" id="ProtNLM"/>
    </source>
</evidence>
<dbReference type="AlphaFoldDB" id="M2RQ50"/>
<protein>
    <recommendedName>
        <fullName evidence="4">Retrotransposon gag domain-containing protein</fullName>
    </recommendedName>
</protein>
<sequence>MPAGYNLRSTARRAQTQTTTSSGRVPGEYQTPPGQNADASLDKPEESDSDTASIRSASSAVRPGLSYSQVVTARYTSRERQGVVETSGTGKTRPTELDTSSLTNLSSLLDEMKIEDTSDRLTERSDSLDDTRDESAGPWREVRRGRRSRSLDITSSRPAQRGVPSRPTAHLTDTQRQVVRAAEAGLAPAEHARVQERMRVVNVQSPESSETESRGEGPSTMEKGKSVDGRNWGAVGIPAEELDPEAQRRALEAYSIQPAEDDSAGSNGHDVREATRRRKAKTRMHHEEGDSSDVVTSTPAPRAERASSGRKQERRQRHQGPAEQPHDRSRRPRSSHIRGPGHTERQDPATNEASAEDVSSSESERSDRARRRARRGRRDATHGRKSKPSRHEGSAPVESTRHSEALVDDLLAQKRSKAKSSRRRHEGGPDRLAPANQIEPRSTLGHAFRGLNRRDTNPSNSPSESPESSSEPSDSESSADDSDSESSSSESNSSEGSSRSSRARRSRRSRRLRRHSSRSRRRGRGRRRYRRSRSRSRSRPRLKPRDPDAYDGRTDVTVFQRFMQQCTDYVDGYGLEERRQIASLSYFLTDKAYEFYVNTVSRNSRSWTLRKFFVGLFNYCFPIDFRTRTREKLDRFKQSDRTVREYVHQLETMFLTAGVLSKQDKNNTVSSDRPGQAPGLANFNIEVLADAEHLRDRAESTNQYESLGLHSIELGEQSPSEGTYIPLEGLVESPEHMQAILQLPAYVWDYEYPQFPAAGRSQRQYLPMVDLFCKVAGEVLVKHAPYVPPDVFLHLGLDEDSAGFSFVVYPTIGGYAILQHYLAEDPVIPRQMLTQAGFNLPQWYASQVSAGLGLGHWHRRVHGEPMRNLLASGTAHVLEQEIPWPAHTARHNINEPRYECHMDANGLHITDLNV</sequence>
<evidence type="ECO:0000313" key="3">
    <source>
        <dbReference type="Proteomes" id="UP000016930"/>
    </source>
</evidence>
<feature type="compositionally biased region" description="Basic and acidic residues" evidence="1">
    <location>
        <begin position="543"/>
        <end position="552"/>
    </location>
</feature>
<feature type="compositionally biased region" description="Polar residues" evidence="1">
    <location>
        <begin position="66"/>
        <end position="75"/>
    </location>
</feature>
<proteinExistence type="predicted"/>
<dbReference type="EMBL" id="KB445792">
    <property type="protein sequence ID" value="EMD40986.1"/>
    <property type="molecule type" value="Genomic_DNA"/>
</dbReference>
<feature type="compositionally biased region" description="Basic residues" evidence="1">
    <location>
        <begin position="501"/>
        <end position="542"/>
    </location>
</feature>
<feature type="compositionally biased region" description="Basic residues" evidence="1">
    <location>
        <begin position="368"/>
        <end position="388"/>
    </location>
</feature>
<evidence type="ECO:0000256" key="1">
    <source>
        <dbReference type="SAM" id="MobiDB-lite"/>
    </source>
</evidence>
<dbReference type="HOGENOM" id="CLU_318309_0_0_1"/>
<gene>
    <name evidence="2" type="ORF">CERSUDRAFT_91737</name>
</gene>
<feature type="compositionally biased region" description="Basic residues" evidence="1">
    <location>
        <begin position="414"/>
        <end position="425"/>
    </location>
</feature>
<feature type="compositionally biased region" description="Low complexity" evidence="1">
    <location>
        <begin position="8"/>
        <end position="22"/>
    </location>
</feature>
<feature type="compositionally biased region" description="Basic and acidic residues" evidence="1">
    <location>
        <begin position="114"/>
        <end position="135"/>
    </location>
</feature>